<dbReference type="HAMAP" id="MF_01080">
    <property type="entry name" value="TruB_bact"/>
    <property type="match status" value="1"/>
</dbReference>
<protein>
    <recommendedName>
        <fullName evidence="5">tRNA pseudouridine synthase B</fullName>
        <ecNumber evidence="5">5.4.99.25</ecNumber>
    </recommendedName>
    <alternativeName>
        <fullName evidence="5">tRNA pseudouridine(55) synthase</fullName>
        <shortName evidence="5">Psi55 synthase</shortName>
    </alternativeName>
    <alternativeName>
        <fullName evidence="5">tRNA pseudouridylate synthase</fullName>
    </alternativeName>
    <alternativeName>
        <fullName evidence="5">tRNA-uridine isomerase</fullName>
    </alternativeName>
</protein>
<feature type="active site" description="Nucleophile" evidence="5">
    <location>
        <position position="38"/>
    </location>
</feature>
<keyword evidence="3 5" id="KW-0819">tRNA processing</keyword>
<comment type="caution">
    <text evidence="7">The sequence shown here is derived from an EMBL/GenBank/DDBJ whole genome shotgun (WGS) entry which is preliminary data.</text>
</comment>
<dbReference type="GO" id="GO:0160148">
    <property type="term" value="F:tRNA pseudouridine(55) synthase activity"/>
    <property type="evidence" value="ECO:0007669"/>
    <property type="project" value="UniProtKB-EC"/>
</dbReference>
<dbReference type="GO" id="GO:0031119">
    <property type="term" value="P:tRNA pseudouridine synthesis"/>
    <property type="evidence" value="ECO:0007669"/>
    <property type="project" value="UniProtKB-UniRule"/>
</dbReference>
<dbReference type="InterPro" id="IPR020103">
    <property type="entry name" value="PsdUridine_synth_cat_dom_sf"/>
</dbReference>
<dbReference type="AlphaFoldDB" id="A0A9D2GUK3"/>
<evidence type="ECO:0000256" key="4">
    <source>
        <dbReference type="ARBA" id="ARBA00023235"/>
    </source>
</evidence>
<reference evidence="7" key="2">
    <citation type="submission" date="2021-04" db="EMBL/GenBank/DDBJ databases">
        <authorList>
            <person name="Gilroy R."/>
        </authorList>
    </citation>
    <scope>NUCLEOTIDE SEQUENCE</scope>
    <source>
        <strain evidence="7">ChiW4-1371</strain>
    </source>
</reference>
<dbReference type="InterPro" id="IPR014780">
    <property type="entry name" value="tRNA_psdUridine_synth_TruB"/>
</dbReference>
<dbReference type="Proteomes" id="UP000824176">
    <property type="component" value="Unassembled WGS sequence"/>
</dbReference>
<comment type="function">
    <text evidence="5">Responsible for synthesis of pseudouridine from uracil-55 in the psi GC loop of transfer RNAs.</text>
</comment>
<sequence length="297" mass="33023">MNGIINVYKEPGMTSFDVVAKIRRLFNTSKCGHLGTLDPMAEGVLPILVGYATRFADYLSSVNKEYIAELKLGEKSQSYDNTSDVEKVSDRIVSREELQQVISSLTGIVKLKVPAYSAKKINGVRAYKLARKGEIEDAGEKEMEIYSIDILNYEYPYGIIRVACGKGTYIRSIINTIGEKLETGAVMTGLIRSVNGIFKSSQSYKISALEEMAENQLLSKSVIPVYDALDWGRAVVKDNFIKLIKNGVSPDRNAYLSFPIEHDGSYFFIMDTKGSLLAVAERCESSDHPLKLKMVLN</sequence>
<dbReference type="PANTHER" id="PTHR13767:SF2">
    <property type="entry name" value="PSEUDOURIDYLATE SYNTHASE TRUB1"/>
    <property type="match status" value="1"/>
</dbReference>
<dbReference type="GO" id="GO:1990481">
    <property type="term" value="P:mRNA pseudouridine synthesis"/>
    <property type="evidence" value="ECO:0007669"/>
    <property type="project" value="TreeGrafter"/>
</dbReference>
<evidence type="ECO:0000259" key="6">
    <source>
        <dbReference type="Pfam" id="PF01509"/>
    </source>
</evidence>
<accession>A0A9D2GUK3</accession>
<reference evidence="7" key="1">
    <citation type="journal article" date="2021" name="PeerJ">
        <title>Extensive microbial diversity within the chicken gut microbiome revealed by metagenomics and culture.</title>
        <authorList>
            <person name="Gilroy R."/>
            <person name="Ravi A."/>
            <person name="Getino M."/>
            <person name="Pursley I."/>
            <person name="Horton D.L."/>
            <person name="Alikhan N.F."/>
            <person name="Baker D."/>
            <person name="Gharbi K."/>
            <person name="Hall N."/>
            <person name="Watson M."/>
            <person name="Adriaenssens E.M."/>
            <person name="Foster-Nyarko E."/>
            <person name="Jarju S."/>
            <person name="Secka A."/>
            <person name="Antonio M."/>
            <person name="Oren A."/>
            <person name="Chaudhuri R.R."/>
            <person name="La Ragione R."/>
            <person name="Hildebrand F."/>
            <person name="Pallen M.J."/>
        </authorList>
    </citation>
    <scope>NUCLEOTIDE SEQUENCE</scope>
    <source>
        <strain evidence="7">ChiW4-1371</strain>
    </source>
</reference>
<dbReference type="CDD" id="cd02573">
    <property type="entry name" value="PseudoU_synth_EcTruB"/>
    <property type="match status" value="1"/>
</dbReference>
<name>A0A9D2GUK3_9BACT</name>
<dbReference type="PANTHER" id="PTHR13767">
    <property type="entry name" value="TRNA-PSEUDOURIDINE SYNTHASE"/>
    <property type="match status" value="1"/>
</dbReference>
<organism evidence="7 8">
    <name type="scientific">Candidatus Mucispirillum faecigallinarum</name>
    <dbReference type="NCBI Taxonomy" id="2838699"/>
    <lineage>
        <taxon>Bacteria</taxon>
        <taxon>Pseudomonadati</taxon>
        <taxon>Deferribacterota</taxon>
        <taxon>Deferribacteres</taxon>
        <taxon>Deferribacterales</taxon>
        <taxon>Mucispirillaceae</taxon>
        <taxon>Mucispirillum</taxon>
    </lineage>
</organism>
<gene>
    <name evidence="5 7" type="primary">truB</name>
    <name evidence="7" type="ORF">H9804_05060</name>
</gene>
<dbReference type="NCBIfam" id="TIGR00431">
    <property type="entry name" value="TruB"/>
    <property type="match status" value="1"/>
</dbReference>
<dbReference type="EMBL" id="DXAQ01000079">
    <property type="protein sequence ID" value="HIZ89295.1"/>
    <property type="molecule type" value="Genomic_DNA"/>
</dbReference>
<evidence type="ECO:0000256" key="1">
    <source>
        <dbReference type="ARBA" id="ARBA00000385"/>
    </source>
</evidence>
<evidence type="ECO:0000313" key="8">
    <source>
        <dbReference type="Proteomes" id="UP000824176"/>
    </source>
</evidence>
<dbReference type="Pfam" id="PF01509">
    <property type="entry name" value="TruB_N"/>
    <property type="match status" value="1"/>
</dbReference>
<keyword evidence="4 5" id="KW-0413">Isomerase</keyword>
<comment type="catalytic activity">
    <reaction evidence="1 5">
        <text>uridine(55) in tRNA = pseudouridine(55) in tRNA</text>
        <dbReference type="Rhea" id="RHEA:42532"/>
        <dbReference type="Rhea" id="RHEA-COMP:10101"/>
        <dbReference type="Rhea" id="RHEA-COMP:10102"/>
        <dbReference type="ChEBI" id="CHEBI:65314"/>
        <dbReference type="ChEBI" id="CHEBI:65315"/>
        <dbReference type="EC" id="5.4.99.25"/>
    </reaction>
</comment>
<dbReference type="Gene3D" id="3.30.2350.10">
    <property type="entry name" value="Pseudouridine synthase"/>
    <property type="match status" value="1"/>
</dbReference>
<dbReference type="SUPFAM" id="SSF55120">
    <property type="entry name" value="Pseudouridine synthase"/>
    <property type="match status" value="1"/>
</dbReference>
<evidence type="ECO:0000313" key="7">
    <source>
        <dbReference type="EMBL" id="HIZ89295.1"/>
    </source>
</evidence>
<evidence type="ECO:0000256" key="5">
    <source>
        <dbReference type="HAMAP-Rule" id="MF_01080"/>
    </source>
</evidence>
<evidence type="ECO:0000256" key="2">
    <source>
        <dbReference type="ARBA" id="ARBA00005642"/>
    </source>
</evidence>
<dbReference type="InterPro" id="IPR002501">
    <property type="entry name" value="PsdUridine_synth_N"/>
</dbReference>
<dbReference type="GO" id="GO:0003723">
    <property type="term" value="F:RNA binding"/>
    <property type="evidence" value="ECO:0007669"/>
    <property type="project" value="InterPro"/>
</dbReference>
<comment type="similarity">
    <text evidence="2 5">Belongs to the pseudouridine synthase TruB family. Type 1 subfamily.</text>
</comment>
<evidence type="ECO:0000256" key="3">
    <source>
        <dbReference type="ARBA" id="ARBA00022694"/>
    </source>
</evidence>
<proteinExistence type="inferred from homology"/>
<feature type="domain" description="Pseudouridine synthase II N-terminal" evidence="6">
    <location>
        <begin position="23"/>
        <end position="170"/>
    </location>
</feature>
<dbReference type="EC" id="5.4.99.25" evidence="5"/>